<gene>
    <name evidence="2" type="ORF">ALC56_04400</name>
</gene>
<keyword evidence="1" id="KW-0472">Membrane</keyword>
<protein>
    <submittedName>
        <fullName evidence="2">Uncharacterized protein</fullName>
    </submittedName>
</protein>
<evidence type="ECO:0000256" key="1">
    <source>
        <dbReference type="SAM" id="Phobius"/>
    </source>
</evidence>
<sequence>MTTAATVARRRRGDGEEGDFVTAVTIVTVVALWLNEAGSLVCMGRHAMPCRILLNSSAAAKSDGDNAHPTARNFEIGLPSLCNVTNNDGLSLIQKRFPAGLAQFFIGYSIMDVWMMFETIEKFPTSSRASGKSSPIRKRSCKGPCAIIEEDSYIVCFIQCQLYELVLDWLDTYLRSGKRTIDGGCRVEDDRWQSRGATVAQSRFRGMSLMRLLIQSRGCGGVGLWQATRSNEDEDEDEEE</sequence>
<keyword evidence="1" id="KW-0812">Transmembrane</keyword>
<dbReference type="EMBL" id="KQ981490">
    <property type="protein sequence ID" value="KYN41249.1"/>
    <property type="molecule type" value="Genomic_DNA"/>
</dbReference>
<dbReference type="Proteomes" id="UP000078541">
    <property type="component" value="Unassembled WGS sequence"/>
</dbReference>
<reference evidence="2 3" key="1">
    <citation type="submission" date="2016-03" db="EMBL/GenBank/DDBJ databases">
        <title>Trachymyrmex septentrionalis WGS genome.</title>
        <authorList>
            <person name="Nygaard S."/>
            <person name="Hu H."/>
            <person name="Boomsma J."/>
            <person name="Zhang G."/>
        </authorList>
    </citation>
    <scope>NUCLEOTIDE SEQUENCE [LARGE SCALE GENOMIC DNA]</scope>
    <source>
        <strain evidence="2">Tsep2-gDNA-1</strain>
        <tissue evidence="2">Whole body</tissue>
    </source>
</reference>
<name>A0A195FMU8_9HYME</name>
<proteinExistence type="predicted"/>
<keyword evidence="1" id="KW-1133">Transmembrane helix</keyword>
<organism evidence="2 3">
    <name type="scientific">Trachymyrmex septentrionalis</name>
    <dbReference type="NCBI Taxonomy" id="34720"/>
    <lineage>
        <taxon>Eukaryota</taxon>
        <taxon>Metazoa</taxon>
        <taxon>Ecdysozoa</taxon>
        <taxon>Arthropoda</taxon>
        <taxon>Hexapoda</taxon>
        <taxon>Insecta</taxon>
        <taxon>Pterygota</taxon>
        <taxon>Neoptera</taxon>
        <taxon>Endopterygota</taxon>
        <taxon>Hymenoptera</taxon>
        <taxon>Apocrita</taxon>
        <taxon>Aculeata</taxon>
        <taxon>Formicoidea</taxon>
        <taxon>Formicidae</taxon>
        <taxon>Myrmicinae</taxon>
        <taxon>Trachymyrmex</taxon>
    </lineage>
</organism>
<keyword evidence="3" id="KW-1185">Reference proteome</keyword>
<dbReference type="AlphaFoldDB" id="A0A195FMU8"/>
<evidence type="ECO:0000313" key="3">
    <source>
        <dbReference type="Proteomes" id="UP000078541"/>
    </source>
</evidence>
<evidence type="ECO:0000313" key="2">
    <source>
        <dbReference type="EMBL" id="KYN41249.1"/>
    </source>
</evidence>
<accession>A0A195FMU8</accession>
<feature type="transmembrane region" description="Helical" evidence="1">
    <location>
        <begin position="20"/>
        <end position="43"/>
    </location>
</feature>